<feature type="region of interest" description="Disordered" evidence="1">
    <location>
        <begin position="183"/>
        <end position="232"/>
    </location>
</feature>
<accession>A0A409WVX0</accession>
<sequence length="246" mass="27246">MNITTIIQHQEPKKPSSFPARVEEKMAKRKNTLNEAMHVIKVPIHRDVTQGALTTAEQDLSDSRRDRFREESLISLSADPPAGLSLFLSEISACKPPTPPSTWNNVDSIVTTSTTTRVSTVLPIYNENKSSGSTEKGIMQVPLTDSHSTIRSREISINDMIDTYIQPSQAKKNLLHTMAPLQQDSQDTPNADTTGNSQACREQSNLMTPTRRLSTDTLATSRPRSKSVKDKIRELEELAAKASGKF</sequence>
<comment type="caution">
    <text evidence="2">The sequence shown here is derived from an EMBL/GenBank/DDBJ whole genome shotgun (WGS) entry which is preliminary data.</text>
</comment>
<dbReference type="InParanoid" id="A0A409WVX0"/>
<dbReference type="EMBL" id="NHYD01003113">
    <property type="protein sequence ID" value="PPQ82647.1"/>
    <property type="molecule type" value="Genomic_DNA"/>
</dbReference>
<feature type="compositionally biased region" description="Polar residues" evidence="1">
    <location>
        <begin position="183"/>
        <end position="222"/>
    </location>
</feature>
<feature type="region of interest" description="Disordered" evidence="1">
    <location>
        <begin position="1"/>
        <end position="21"/>
    </location>
</feature>
<evidence type="ECO:0000313" key="3">
    <source>
        <dbReference type="Proteomes" id="UP000283269"/>
    </source>
</evidence>
<dbReference type="AlphaFoldDB" id="A0A409WVX0"/>
<dbReference type="Proteomes" id="UP000283269">
    <property type="component" value="Unassembled WGS sequence"/>
</dbReference>
<gene>
    <name evidence="2" type="ORF">CVT25_007576</name>
</gene>
<name>A0A409WVX0_PSICY</name>
<organism evidence="2 3">
    <name type="scientific">Psilocybe cyanescens</name>
    <dbReference type="NCBI Taxonomy" id="93625"/>
    <lineage>
        <taxon>Eukaryota</taxon>
        <taxon>Fungi</taxon>
        <taxon>Dikarya</taxon>
        <taxon>Basidiomycota</taxon>
        <taxon>Agaricomycotina</taxon>
        <taxon>Agaricomycetes</taxon>
        <taxon>Agaricomycetidae</taxon>
        <taxon>Agaricales</taxon>
        <taxon>Agaricineae</taxon>
        <taxon>Strophariaceae</taxon>
        <taxon>Psilocybe</taxon>
    </lineage>
</organism>
<protein>
    <submittedName>
        <fullName evidence="2">Uncharacterized protein</fullName>
    </submittedName>
</protein>
<evidence type="ECO:0000313" key="2">
    <source>
        <dbReference type="EMBL" id="PPQ82647.1"/>
    </source>
</evidence>
<proteinExistence type="predicted"/>
<reference evidence="2 3" key="1">
    <citation type="journal article" date="2018" name="Evol. Lett.">
        <title>Horizontal gene cluster transfer increased hallucinogenic mushroom diversity.</title>
        <authorList>
            <person name="Reynolds H.T."/>
            <person name="Vijayakumar V."/>
            <person name="Gluck-Thaler E."/>
            <person name="Korotkin H.B."/>
            <person name="Matheny P.B."/>
            <person name="Slot J.C."/>
        </authorList>
    </citation>
    <scope>NUCLEOTIDE SEQUENCE [LARGE SCALE GENOMIC DNA]</scope>
    <source>
        <strain evidence="2 3">2631</strain>
    </source>
</reference>
<evidence type="ECO:0000256" key="1">
    <source>
        <dbReference type="SAM" id="MobiDB-lite"/>
    </source>
</evidence>
<keyword evidence="3" id="KW-1185">Reference proteome</keyword>